<evidence type="ECO:0000259" key="2">
    <source>
        <dbReference type="Pfam" id="PF04235"/>
    </source>
</evidence>
<gene>
    <name evidence="3" type="ORF">BACERE00221_01133</name>
</gene>
<keyword evidence="1" id="KW-0472">Membrane</keyword>
<feature type="transmembrane region" description="Helical" evidence="1">
    <location>
        <begin position="132"/>
        <end position="151"/>
    </location>
</feature>
<dbReference type="AlphaFoldDB" id="A0A9X8SA49"/>
<dbReference type="EMBL" id="FWZC01000025">
    <property type="protein sequence ID" value="SMD85706.1"/>
    <property type="molecule type" value="Genomic_DNA"/>
</dbReference>
<feature type="domain" description="DUF418" evidence="2">
    <location>
        <begin position="187"/>
        <end position="337"/>
    </location>
</feature>
<feature type="transmembrane region" description="Helical" evidence="1">
    <location>
        <begin position="20"/>
        <end position="37"/>
    </location>
</feature>
<keyword evidence="1" id="KW-1133">Transmembrane helix</keyword>
<evidence type="ECO:0000313" key="3">
    <source>
        <dbReference type="EMBL" id="SMD85706.1"/>
    </source>
</evidence>
<proteinExistence type="predicted"/>
<sequence>MNAIKQSLPQKNRIVDLDVIRGFALIGIFLVNIAEFSQRAGAGQLSGGNWIDILATGKFYAIFSLLFGAGSALFLSRAKAKGQPYSLYIRRMIILAVIGLLHASIWSGDVLVPYAIVGLVLLSLHKIPGKWLLGISLTFHVIGIIVSIMSYDYLYGGNLNVPPLLNVLQVITTLTGFLIYFIEGFSLMQMDIFTKLRKNPKLHTILLIVVGSISITGVTFQFLTEGAKLSFIILTILQPFLALTYILILMAMLKSKLGSVVLHPLQAYGKMAMSNYLGQTFVGIFILPLFVKSMDLAFLMINVCLLTWIVQIILSNVWLKYFNFGPIEWIWRCLTYWNLVPIRKNNRKNNI</sequence>
<accession>A0A9X8SA49</accession>
<dbReference type="RefSeq" id="WP_076873529.1">
    <property type="nucleotide sequence ID" value="NZ_FWZC01000025.1"/>
</dbReference>
<reference evidence="3 4" key="1">
    <citation type="submission" date="2017-04" db="EMBL/GenBank/DDBJ databases">
        <authorList>
            <person name="Criscuolo A."/>
        </authorList>
    </citation>
    <scope>NUCLEOTIDE SEQUENCE [LARGE SCALE GENOMIC DNA]</scope>
    <source>
        <strain evidence="3">16-00221</strain>
    </source>
</reference>
<dbReference type="Pfam" id="PF04235">
    <property type="entry name" value="DUF418"/>
    <property type="match status" value="1"/>
</dbReference>
<feature type="transmembrane region" description="Helical" evidence="1">
    <location>
        <begin position="163"/>
        <end position="182"/>
    </location>
</feature>
<dbReference type="Proteomes" id="UP000194435">
    <property type="component" value="Unassembled WGS sequence"/>
</dbReference>
<feature type="transmembrane region" description="Helical" evidence="1">
    <location>
        <begin position="274"/>
        <end position="291"/>
    </location>
</feature>
<feature type="transmembrane region" description="Helical" evidence="1">
    <location>
        <begin position="229"/>
        <end position="253"/>
    </location>
</feature>
<dbReference type="PANTHER" id="PTHR30590">
    <property type="entry name" value="INNER MEMBRANE PROTEIN"/>
    <property type="match status" value="1"/>
</dbReference>
<dbReference type="PANTHER" id="PTHR30590:SF2">
    <property type="entry name" value="INNER MEMBRANE PROTEIN"/>
    <property type="match status" value="1"/>
</dbReference>
<name>A0A9X8SA49_9BACI</name>
<protein>
    <recommendedName>
        <fullName evidence="2">DUF418 domain-containing protein</fullName>
    </recommendedName>
</protein>
<organism evidence="3 4">
    <name type="scientific">Bacillus paranthracis</name>
    <dbReference type="NCBI Taxonomy" id="2026186"/>
    <lineage>
        <taxon>Bacteria</taxon>
        <taxon>Bacillati</taxon>
        <taxon>Bacillota</taxon>
        <taxon>Bacilli</taxon>
        <taxon>Bacillales</taxon>
        <taxon>Bacillaceae</taxon>
        <taxon>Bacillus</taxon>
        <taxon>Bacillus cereus group</taxon>
    </lineage>
</organism>
<evidence type="ECO:0000313" key="4">
    <source>
        <dbReference type="Proteomes" id="UP000194435"/>
    </source>
</evidence>
<feature type="transmembrane region" description="Helical" evidence="1">
    <location>
        <begin position="202"/>
        <end position="223"/>
    </location>
</feature>
<dbReference type="InterPro" id="IPR007349">
    <property type="entry name" value="DUF418"/>
</dbReference>
<feature type="transmembrane region" description="Helical" evidence="1">
    <location>
        <begin position="87"/>
        <end position="105"/>
    </location>
</feature>
<comment type="caution">
    <text evidence="3">The sequence shown here is derived from an EMBL/GenBank/DDBJ whole genome shotgun (WGS) entry which is preliminary data.</text>
</comment>
<feature type="transmembrane region" description="Helical" evidence="1">
    <location>
        <begin position="297"/>
        <end position="319"/>
    </location>
</feature>
<evidence type="ECO:0000256" key="1">
    <source>
        <dbReference type="SAM" id="Phobius"/>
    </source>
</evidence>
<feature type="transmembrane region" description="Helical" evidence="1">
    <location>
        <begin position="111"/>
        <end position="127"/>
    </location>
</feature>
<keyword evidence="1" id="KW-0812">Transmembrane</keyword>
<dbReference type="InterPro" id="IPR052529">
    <property type="entry name" value="Bact_Transport_Assoc"/>
</dbReference>
<feature type="transmembrane region" description="Helical" evidence="1">
    <location>
        <begin position="57"/>
        <end position="75"/>
    </location>
</feature>